<sequence length="249" mass="26401">MTAALLSDSLLSDSQLFARLLRTHRDRARLTQEELAERARMSVRALRDLERGRTRFPHRTSILRLATALELSGEDRVTFETGLRRVPAAPPFAPPPWEPPAVSDVVPLALVPLLREVEETVSAASGGGEPAVVAVTGAPGTGALGTGAGRTTFAVQCAHVLRVRLGVRAVFVDLAADRREPEELRAAVRREHLDRTLGGQRCLLLADGAASAAQVRPLLALGFTGVLVTSGAPLPGLAVTRRVALEAGA</sequence>
<dbReference type="InterPro" id="IPR001387">
    <property type="entry name" value="Cro/C1-type_HTH"/>
</dbReference>
<protein>
    <submittedName>
        <fullName evidence="2">Helix-turn-helix domain protein</fullName>
    </submittedName>
</protein>
<evidence type="ECO:0000313" key="2">
    <source>
        <dbReference type="EMBL" id="QYC41607.1"/>
    </source>
</evidence>
<dbReference type="Gene3D" id="1.10.260.40">
    <property type="entry name" value="lambda repressor-like DNA-binding domains"/>
    <property type="match status" value="1"/>
</dbReference>
<dbReference type="RefSeq" id="WP_157382997.1">
    <property type="nucleotide sequence ID" value="NZ_CP068985.1"/>
</dbReference>
<gene>
    <name evidence="2" type="ORF">Nocox_19990</name>
</gene>
<dbReference type="Pfam" id="PF13560">
    <property type="entry name" value="HTH_31"/>
    <property type="match status" value="1"/>
</dbReference>
<evidence type="ECO:0000313" key="3">
    <source>
        <dbReference type="Proteomes" id="UP000824681"/>
    </source>
</evidence>
<dbReference type="EMBL" id="CP068985">
    <property type="protein sequence ID" value="QYC41607.1"/>
    <property type="molecule type" value="Genomic_DNA"/>
</dbReference>
<dbReference type="InterPro" id="IPR010982">
    <property type="entry name" value="Lambda_DNA-bd_dom_sf"/>
</dbReference>
<evidence type="ECO:0000259" key="1">
    <source>
        <dbReference type="PROSITE" id="PS50943"/>
    </source>
</evidence>
<dbReference type="CDD" id="cd00093">
    <property type="entry name" value="HTH_XRE"/>
    <property type="match status" value="1"/>
</dbReference>
<proteinExistence type="predicted"/>
<dbReference type="SUPFAM" id="SSF47413">
    <property type="entry name" value="lambda repressor-like DNA-binding domains"/>
    <property type="match status" value="1"/>
</dbReference>
<feature type="domain" description="HTH cro/C1-type" evidence="1">
    <location>
        <begin position="21"/>
        <end position="76"/>
    </location>
</feature>
<name>A0ABX8U4P2_9ACTN</name>
<organism evidence="2 3">
    <name type="scientific">Nonomuraea coxensis DSM 45129</name>
    <dbReference type="NCBI Taxonomy" id="1122611"/>
    <lineage>
        <taxon>Bacteria</taxon>
        <taxon>Bacillati</taxon>
        <taxon>Actinomycetota</taxon>
        <taxon>Actinomycetes</taxon>
        <taxon>Streptosporangiales</taxon>
        <taxon>Streptosporangiaceae</taxon>
        <taxon>Nonomuraea</taxon>
    </lineage>
</organism>
<reference evidence="2 3" key="1">
    <citation type="journal article" date="2021" name="ACS Chem. Biol.">
        <title>Genomic-Led Discovery of a Novel Glycopeptide Antibiotic by Nonomuraea coxensis DSM 45129.</title>
        <authorList>
            <person name="Yushchuk O."/>
            <person name="Vior N.M."/>
            <person name="Andreo-Vidal A."/>
            <person name="Berini F."/>
            <person name="Ruckert C."/>
            <person name="Busche T."/>
            <person name="Binda E."/>
            <person name="Kalinowski J."/>
            <person name="Truman A.W."/>
            <person name="Marinelli F."/>
        </authorList>
    </citation>
    <scope>NUCLEOTIDE SEQUENCE [LARGE SCALE GENOMIC DNA]</scope>
    <source>
        <strain evidence="2 3">DSM 45129</strain>
    </source>
</reference>
<dbReference type="PROSITE" id="PS50943">
    <property type="entry name" value="HTH_CROC1"/>
    <property type="match status" value="1"/>
</dbReference>
<accession>A0ABX8U4P2</accession>
<keyword evidence="3" id="KW-1185">Reference proteome</keyword>
<dbReference type="Proteomes" id="UP000824681">
    <property type="component" value="Chromosome"/>
</dbReference>
<dbReference type="SMART" id="SM00530">
    <property type="entry name" value="HTH_XRE"/>
    <property type="match status" value="1"/>
</dbReference>